<proteinExistence type="predicted"/>
<keyword evidence="1" id="KW-0863">Zinc-finger</keyword>
<sequence length="314" mass="36332">MKLKYQGNARVKRAQLRLHRTFETLKMKARVGVSEYFSRVMSTANDMRNCGEDMPDVKIASLLVDEQKVIDKRSEEQVLQVENVPRYGQGRGKGTLQRGRGYTRGWGRGRSFVNRSAINCFRCGKQGHYQFECPDLKKEAVNYAEFDKEEELLLMAYTEKSKVEKEGIWFLDSGCSNHMTGDKTWFVELDESFKHTVRVGNSSKLTVEGRGSVRFEVEGQLQDKHLVIFIKEGTCKIYHQQRGLIMNTQMMANRMFSVHAKMKSLVDKCLKIEDEDLEVQNVAMEVAKVEEIKEKEVTCDSKKKLEKEVRRRCS</sequence>
<dbReference type="GO" id="GO:0003676">
    <property type="term" value="F:nucleic acid binding"/>
    <property type="evidence" value="ECO:0007669"/>
    <property type="project" value="InterPro"/>
</dbReference>
<dbReference type="RefSeq" id="XP_022931689.1">
    <property type="nucleotide sequence ID" value="XM_023075921.1"/>
</dbReference>
<accession>A0A6J1EUY5</accession>
<keyword evidence="1" id="KW-0862">Zinc</keyword>
<name>A0A6J1EUY5_CUCMO</name>
<dbReference type="Pfam" id="PF00098">
    <property type="entry name" value="zf-CCHC"/>
    <property type="match status" value="1"/>
</dbReference>
<gene>
    <name evidence="4" type="primary">LOC111437847</name>
</gene>
<dbReference type="Pfam" id="PF22936">
    <property type="entry name" value="Pol_BBD"/>
    <property type="match status" value="1"/>
</dbReference>
<evidence type="ECO:0000256" key="1">
    <source>
        <dbReference type="PROSITE-ProRule" id="PRU00047"/>
    </source>
</evidence>
<keyword evidence="1" id="KW-0479">Metal-binding</keyword>
<dbReference type="SMART" id="SM00343">
    <property type="entry name" value="ZnF_C2HC"/>
    <property type="match status" value="1"/>
</dbReference>
<dbReference type="Proteomes" id="UP000504609">
    <property type="component" value="Unplaced"/>
</dbReference>
<dbReference type="InterPro" id="IPR054722">
    <property type="entry name" value="PolX-like_BBD"/>
</dbReference>
<evidence type="ECO:0000313" key="4">
    <source>
        <dbReference type="RefSeq" id="XP_022931689.1"/>
    </source>
</evidence>
<reference evidence="4" key="1">
    <citation type="submission" date="2025-08" db="UniProtKB">
        <authorList>
            <consortium name="RefSeq"/>
        </authorList>
    </citation>
    <scope>IDENTIFICATION</scope>
    <source>
        <tissue evidence="4">Young leaves</tissue>
    </source>
</reference>
<evidence type="ECO:0000313" key="3">
    <source>
        <dbReference type="Proteomes" id="UP000504609"/>
    </source>
</evidence>
<organism evidence="3 4">
    <name type="scientific">Cucurbita moschata</name>
    <name type="common">Winter crookneck squash</name>
    <name type="synonym">Cucurbita pepo var. moschata</name>
    <dbReference type="NCBI Taxonomy" id="3662"/>
    <lineage>
        <taxon>Eukaryota</taxon>
        <taxon>Viridiplantae</taxon>
        <taxon>Streptophyta</taxon>
        <taxon>Embryophyta</taxon>
        <taxon>Tracheophyta</taxon>
        <taxon>Spermatophyta</taxon>
        <taxon>Magnoliopsida</taxon>
        <taxon>eudicotyledons</taxon>
        <taxon>Gunneridae</taxon>
        <taxon>Pentapetalae</taxon>
        <taxon>rosids</taxon>
        <taxon>fabids</taxon>
        <taxon>Cucurbitales</taxon>
        <taxon>Cucurbitaceae</taxon>
        <taxon>Cucurbiteae</taxon>
        <taxon>Cucurbita</taxon>
    </lineage>
</organism>
<feature type="domain" description="CCHC-type" evidence="2">
    <location>
        <begin position="120"/>
        <end position="135"/>
    </location>
</feature>
<evidence type="ECO:0000259" key="2">
    <source>
        <dbReference type="PROSITE" id="PS50158"/>
    </source>
</evidence>
<dbReference type="KEGG" id="cmos:111437847"/>
<dbReference type="InterPro" id="IPR001878">
    <property type="entry name" value="Znf_CCHC"/>
</dbReference>
<dbReference type="AlphaFoldDB" id="A0A6J1EUY5"/>
<dbReference type="Gene3D" id="4.10.60.10">
    <property type="entry name" value="Zinc finger, CCHC-type"/>
    <property type="match status" value="1"/>
</dbReference>
<keyword evidence="3" id="KW-1185">Reference proteome</keyword>
<dbReference type="GO" id="GO:0008270">
    <property type="term" value="F:zinc ion binding"/>
    <property type="evidence" value="ECO:0007669"/>
    <property type="project" value="UniProtKB-KW"/>
</dbReference>
<dbReference type="PROSITE" id="PS50158">
    <property type="entry name" value="ZF_CCHC"/>
    <property type="match status" value="1"/>
</dbReference>
<dbReference type="GeneID" id="111437847"/>
<dbReference type="SUPFAM" id="SSF57756">
    <property type="entry name" value="Retrovirus zinc finger-like domains"/>
    <property type="match status" value="1"/>
</dbReference>
<dbReference type="InterPro" id="IPR036875">
    <property type="entry name" value="Znf_CCHC_sf"/>
</dbReference>
<protein>
    <submittedName>
        <fullName evidence="4">Uncharacterized protein LOC111437847</fullName>
    </submittedName>
</protein>